<dbReference type="VEuPathDB" id="FungiDB:SPPG_02859"/>
<accession>A0A0L0HN76</accession>
<evidence type="ECO:0000256" key="2">
    <source>
        <dbReference type="SAM" id="Phobius"/>
    </source>
</evidence>
<sequence length="328" mass="35230">MPSSLLHSHAKPRGGPNSIVDRSYNNYEANMSRRQTKSSSPPSPPVGTQTAPSTSLRQGVIPDPQTASQLQKSSRLAFPFFAFSLVLPSILFRLLPSTYVLTFPLVLKYVLYGAVGWYIALSLRLPFQFLEKKVNPNAVGGGTLVTLASGICEEIVRGVLLHRWPGGATYGMAYSVGLGWAAAECLGSVGRLAARMNLYYRQDERAIFAKNQLAIMEGRTAFEVSPWSEVVASFGSTLLHVGLTIFVGSGLEVTFPLAIVHSVALFIGVKMFTPMGTIPTAATSLTAGIMTFAASLYIAAAYQSQQLGPVRSGPIAAEPPVVPMDWED</sequence>
<gene>
    <name evidence="3" type="ORF">SPPG_02859</name>
</gene>
<name>A0A0L0HN76_SPIPD</name>
<feature type="compositionally biased region" description="Polar residues" evidence="1">
    <location>
        <begin position="23"/>
        <end position="57"/>
    </location>
</feature>
<dbReference type="InParanoid" id="A0A0L0HN76"/>
<dbReference type="RefSeq" id="XP_016610429.1">
    <property type="nucleotide sequence ID" value="XM_016751147.1"/>
</dbReference>
<dbReference type="EMBL" id="KQ257453">
    <property type="protein sequence ID" value="KND02390.1"/>
    <property type="molecule type" value="Genomic_DNA"/>
</dbReference>
<evidence type="ECO:0000313" key="3">
    <source>
        <dbReference type="EMBL" id="KND02390.1"/>
    </source>
</evidence>
<keyword evidence="4" id="KW-1185">Reference proteome</keyword>
<proteinExistence type="predicted"/>
<feature type="transmembrane region" description="Helical" evidence="2">
    <location>
        <begin position="281"/>
        <end position="302"/>
    </location>
</feature>
<dbReference type="GeneID" id="27686418"/>
<dbReference type="AlphaFoldDB" id="A0A0L0HN76"/>
<keyword evidence="2" id="KW-0812">Transmembrane</keyword>
<feature type="transmembrane region" description="Helical" evidence="2">
    <location>
        <begin position="101"/>
        <end position="123"/>
    </location>
</feature>
<evidence type="ECO:0000256" key="1">
    <source>
        <dbReference type="SAM" id="MobiDB-lite"/>
    </source>
</evidence>
<dbReference type="OrthoDB" id="2141585at2759"/>
<dbReference type="Proteomes" id="UP000053201">
    <property type="component" value="Unassembled WGS sequence"/>
</dbReference>
<feature type="transmembrane region" description="Helical" evidence="2">
    <location>
        <begin position="243"/>
        <end position="269"/>
    </location>
</feature>
<protein>
    <submittedName>
        <fullName evidence="3">Uncharacterized protein</fullName>
    </submittedName>
</protein>
<reference evidence="3 4" key="1">
    <citation type="submission" date="2009-08" db="EMBL/GenBank/DDBJ databases">
        <title>The Genome Sequence of Spizellomyces punctatus strain DAOM BR117.</title>
        <authorList>
            <consortium name="The Broad Institute Genome Sequencing Platform"/>
            <person name="Russ C."/>
            <person name="Cuomo C."/>
            <person name="Shea T."/>
            <person name="Young S.K."/>
            <person name="Zeng Q."/>
            <person name="Koehrsen M."/>
            <person name="Haas B."/>
            <person name="Borodovsky M."/>
            <person name="Guigo R."/>
            <person name="Alvarado L."/>
            <person name="Berlin A."/>
            <person name="Bochicchio J."/>
            <person name="Borenstein D."/>
            <person name="Chapman S."/>
            <person name="Chen Z."/>
            <person name="Engels R."/>
            <person name="Freedman E."/>
            <person name="Gellesch M."/>
            <person name="Goldberg J."/>
            <person name="Griggs A."/>
            <person name="Gujja S."/>
            <person name="Heiman D."/>
            <person name="Hepburn T."/>
            <person name="Howarth C."/>
            <person name="Jen D."/>
            <person name="Larson L."/>
            <person name="Lewis B."/>
            <person name="Mehta T."/>
            <person name="Park D."/>
            <person name="Pearson M."/>
            <person name="Roberts A."/>
            <person name="Saif S."/>
            <person name="Shenoy N."/>
            <person name="Sisk P."/>
            <person name="Stolte C."/>
            <person name="Sykes S."/>
            <person name="Thomson T."/>
            <person name="Walk T."/>
            <person name="White J."/>
            <person name="Yandava C."/>
            <person name="Burger G."/>
            <person name="Gray M.W."/>
            <person name="Holland P.W.H."/>
            <person name="King N."/>
            <person name="Lang F.B.F."/>
            <person name="Roger A.J."/>
            <person name="Ruiz-Trillo I."/>
            <person name="Lander E."/>
            <person name="Nusbaum C."/>
        </authorList>
    </citation>
    <scope>NUCLEOTIDE SEQUENCE [LARGE SCALE GENOMIC DNA]</scope>
    <source>
        <strain evidence="3 4">DAOM BR117</strain>
    </source>
</reference>
<keyword evidence="2" id="KW-0472">Membrane</keyword>
<organism evidence="3 4">
    <name type="scientific">Spizellomyces punctatus (strain DAOM BR117)</name>
    <dbReference type="NCBI Taxonomy" id="645134"/>
    <lineage>
        <taxon>Eukaryota</taxon>
        <taxon>Fungi</taxon>
        <taxon>Fungi incertae sedis</taxon>
        <taxon>Chytridiomycota</taxon>
        <taxon>Chytridiomycota incertae sedis</taxon>
        <taxon>Chytridiomycetes</taxon>
        <taxon>Spizellomycetales</taxon>
        <taxon>Spizellomycetaceae</taxon>
        <taxon>Spizellomyces</taxon>
    </lineage>
</organism>
<keyword evidence="2" id="KW-1133">Transmembrane helix</keyword>
<evidence type="ECO:0000313" key="4">
    <source>
        <dbReference type="Proteomes" id="UP000053201"/>
    </source>
</evidence>
<feature type="transmembrane region" description="Helical" evidence="2">
    <location>
        <begin position="76"/>
        <end position="95"/>
    </location>
</feature>
<feature type="region of interest" description="Disordered" evidence="1">
    <location>
        <begin position="1"/>
        <end position="61"/>
    </location>
</feature>